<dbReference type="EMBL" id="CP011125">
    <property type="protein sequence ID" value="AKF11544.1"/>
    <property type="molecule type" value="Genomic_DNA"/>
</dbReference>
<dbReference type="CDD" id="cd01948">
    <property type="entry name" value="EAL"/>
    <property type="match status" value="1"/>
</dbReference>
<dbReference type="Gene3D" id="3.20.20.450">
    <property type="entry name" value="EAL domain"/>
    <property type="match status" value="1"/>
</dbReference>
<dbReference type="PANTHER" id="PTHR44757">
    <property type="entry name" value="DIGUANYLATE CYCLASE DGCP"/>
    <property type="match status" value="1"/>
</dbReference>
<dbReference type="Gene3D" id="3.30.70.270">
    <property type="match status" value="1"/>
</dbReference>
<dbReference type="PROSITE" id="PS50883">
    <property type="entry name" value="EAL"/>
    <property type="match status" value="1"/>
</dbReference>
<dbReference type="PANTHER" id="PTHR44757:SF2">
    <property type="entry name" value="BIOFILM ARCHITECTURE MAINTENANCE PROTEIN MBAA"/>
    <property type="match status" value="1"/>
</dbReference>
<name>A0A0F6SI43_9BACT</name>
<dbReference type="InterPro" id="IPR000160">
    <property type="entry name" value="GGDEF_dom"/>
</dbReference>
<dbReference type="InterPro" id="IPR035919">
    <property type="entry name" value="EAL_sf"/>
</dbReference>
<accession>A0A0F6SI43</accession>
<dbReference type="InterPro" id="IPR052155">
    <property type="entry name" value="Biofilm_reg_signaling"/>
</dbReference>
<dbReference type="AlphaFoldDB" id="A0A0F6SI43"/>
<evidence type="ECO:0000313" key="4">
    <source>
        <dbReference type="EMBL" id="AKF11544.1"/>
    </source>
</evidence>
<evidence type="ECO:0000259" key="3">
    <source>
        <dbReference type="PROSITE" id="PS50887"/>
    </source>
</evidence>
<dbReference type="SMART" id="SM00052">
    <property type="entry name" value="EAL"/>
    <property type="match status" value="1"/>
</dbReference>
<dbReference type="CDD" id="cd01949">
    <property type="entry name" value="GGDEF"/>
    <property type="match status" value="1"/>
</dbReference>
<organism evidence="4 5">
    <name type="scientific">Sandaracinus amylolyticus</name>
    <dbReference type="NCBI Taxonomy" id="927083"/>
    <lineage>
        <taxon>Bacteria</taxon>
        <taxon>Pseudomonadati</taxon>
        <taxon>Myxococcota</taxon>
        <taxon>Polyangia</taxon>
        <taxon>Polyangiales</taxon>
        <taxon>Sandaracinaceae</taxon>
        <taxon>Sandaracinus</taxon>
    </lineage>
</organism>
<feature type="domain" description="EAL" evidence="2">
    <location>
        <begin position="285"/>
        <end position="542"/>
    </location>
</feature>
<dbReference type="InterPro" id="IPR029787">
    <property type="entry name" value="Nucleotide_cyclase"/>
</dbReference>
<protein>
    <submittedName>
        <fullName evidence="4">Diguanylate cyclase/phosphodiesterase (GGDEF &amp; EAL domains) with PAS/PAC sensor(S)</fullName>
    </submittedName>
</protein>
<dbReference type="InterPro" id="IPR001633">
    <property type="entry name" value="EAL_dom"/>
</dbReference>
<evidence type="ECO:0000256" key="1">
    <source>
        <dbReference type="SAM" id="MobiDB-lite"/>
    </source>
</evidence>
<dbReference type="InterPro" id="IPR043128">
    <property type="entry name" value="Rev_trsase/Diguanyl_cyclase"/>
</dbReference>
<dbReference type="NCBIfam" id="TIGR00254">
    <property type="entry name" value="GGDEF"/>
    <property type="match status" value="1"/>
</dbReference>
<keyword evidence="5" id="KW-1185">Reference proteome</keyword>
<dbReference type="KEGG" id="samy:DB32_008693"/>
<dbReference type="Pfam" id="PF00563">
    <property type="entry name" value="EAL"/>
    <property type="match status" value="1"/>
</dbReference>
<evidence type="ECO:0000313" key="5">
    <source>
        <dbReference type="Proteomes" id="UP000034883"/>
    </source>
</evidence>
<dbReference type="SUPFAM" id="SSF55073">
    <property type="entry name" value="Nucleotide cyclase"/>
    <property type="match status" value="1"/>
</dbReference>
<dbReference type="Pfam" id="PF00990">
    <property type="entry name" value="GGDEF"/>
    <property type="match status" value="1"/>
</dbReference>
<dbReference type="FunFam" id="3.20.20.450:FF:000001">
    <property type="entry name" value="Cyclic di-GMP phosphodiesterase yahA"/>
    <property type="match status" value="1"/>
</dbReference>
<sequence>MTHVGRGPAAPEVALFAAGTTPLAVATLPIMAGETQLATVLLADVRTRPDLAEARRSAALDDLRALVEGVLQPPAGEPITASHPIAPTPRPPIDLRHHSGSQRRRVGSSQRAPRPDPVTGLPDRAFVHLETERRIERAAVMGQGLALAIVSLDRFRRVNDSLGHALGDVLLRQVAQRLLSSIDDGDLAGRRSGDEFIVLLDDVRAGVSALQRSDRIQQAIREPFHLDAHEIVLTAGIGVARYPDDAPDAATLLRYADIALHQAKNEGPGRLKLFDASMQQTARERLDLEHQLREAMRSGQLSLHYQPKYSIATRQLVGAEALLRWKHPQRGMISPGRFIPVAEDSGLIVPIGTWALNEVARQCKRWSDAGLEYGRVSVNVSGLQFVRHDFVGTVKRAVRAASIPPERLELELTETIVMGEVEQAIVRLSALRSLGVRVSVDDFGTGYSSLAYLQKLPVDVLKIDRSFVQELDREGLPAEQARSLAQAITFLGHQLGLDVLAEGVETPTQLEQLANVGCDEVQGYLFGKPMPPDAFERHVRES</sequence>
<dbReference type="SMART" id="SM00267">
    <property type="entry name" value="GGDEF"/>
    <property type="match status" value="1"/>
</dbReference>
<dbReference type="STRING" id="927083.DB32_008693"/>
<dbReference type="SUPFAM" id="SSF141868">
    <property type="entry name" value="EAL domain-like"/>
    <property type="match status" value="1"/>
</dbReference>
<reference evidence="4 5" key="1">
    <citation type="submission" date="2015-03" db="EMBL/GenBank/DDBJ databases">
        <title>Genome assembly of Sandaracinus amylolyticus DSM 53668.</title>
        <authorList>
            <person name="Sharma G."/>
            <person name="Subramanian S."/>
        </authorList>
    </citation>
    <scope>NUCLEOTIDE SEQUENCE [LARGE SCALE GENOMIC DNA]</scope>
    <source>
        <strain evidence="4 5">DSM 53668</strain>
    </source>
</reference>
<gene>
    <name evidence="4" type="ORF">DB32_008693</name>
</gene>
<feature type="domain" description="GGDEF" evidence="3">
    <location>
        <begin position="143"/>
        <end position="276"/>
    </location>
</feature>
<dbReference type="Proteomes" id="UP000034883">
    <property type="component" value="Chromosome"/>
</dbReference>
<evidence type="ECO:0000259" key="2">
    <source>
        <dbReference type="PROSITE" id="PS50883"/>
    </source>
</evidence>
<proteinExistence type="predicted"/>
<dbReference type="PROSITE" id="PS50887">
    <property type="entry name" value="GGDEF"/>
    <property type="match status" value="1"/>
</dbReference>
<feature type="region of interest" description="Disordered" evidence="1">
    <location>
        <begin position="74"/>
        <end position="123"/>
    </location>
</feature>